<dbReference type="InParanoid" id="A0A067QY54"/>
<evidence type="ECO:0000313" key="2">
    <source>
        <dbReference type="EMBL" id="KDR09780.1"/>
    </source>
</evidence>
<dbReference type="InterPro" id="IPR013783">
    <property type="entry name" value="Ig-like_fold"/>
</dbReference>
<feature type="domain" description="Ig-like" evidence="1">
    <location>
        <begin position="3"/>
        <end position="101"/>
    </location>
</feature>
<dbReference type="Proteomes" id="UP000027135">
    <property type="component" value="Unassembled WGS sequence"/>
</dbReference>
<protein>
    <recommendedName>
        <fullName evidence="1">Ig-like domain-containing protein</fullName>
    </recommendedName>
</protein>
<evidence type="ECO:0000313" key="3">
    <source>
        <dbReference type="Proteomes" id="UP000027135"/>
    </source>
</evidence>
<dbReference type="EMBL" id="KK853216">
    <property type="protein sequence ID" value="KDR09780.1"/>
    <property type="molecule type" value="Genomic_DNA"/>
</dbReference>
<organism evidence="2 3">
    <name type="scientific">Zootermopsis nevadensis</name>
    <name type="common">Dampwood termite</name>
    <dbReference type="NCBI Taxonomy" id="136037"/>
    <lineage>
        <taxon>Eukaryota</taxon>
        <taxon>Metazoa</taxon>
        <taxon>Ecdysozoa</taxon>
        <taxon>Arthropoda</taxon>
        <taxon>Hexapoda</taxon>
        <taxon>Insecta</taxon>
        <taxon>Pterygota</taxon>
        <taxon>Neoptera</taxon>
        <taxon>Polyneoptera</taxon>
        <taxon>Dictyoptera</taxon>
        <taxon>Blattodea</taxon>
        <taxon>Blattoidea</taxon>
        <taxon>Termitoidae</taxon>
        <taxon>Termopsidae</taxon>
        <taxon>Zootermopsis</taxon>
    </lineage>
</organism>
<name>A0A067QY54_ZOONE</name>
<gene>
    <name evidence="2" type="ORF">L798_00273</name>
</gene>
<accession>A0A067QY54</accession>
<dbReference type="eggNOG" id="ENOG502RZTG">
    <property type="taxonomic scope" value="Eukaryota"/>
</dbReference>
<keyword evidence="3" id="KW-1185">Reference proteome</keyword>
<dbReference type="SUPFAM" id="SSF48726">
    <property type="entry name" value="Immunoglobulin"/>
    <property type="match status" value="1"/>
</dbReference>
<dbReference type="PANTHER" id="PTHR21261:SF6">
    <property type="entry name" value="BEATEN PATH IIA-RELATED"/>
    <property type="match status" value="1"/>
</dbReference>
<proteinExistence type="predicted"/>
<dbReference type="InterPro" id="IPR036179">
    <property type="entry name" value="Ig-like_dom_sf"/>
</dbReference>
<dbReference type="InterPro" id="IPR007110">
    <property type="entry name" value="Ig-like_dom"/>
</dbReference>
<dbReference type="STRING" id="136037.A0A067QY54"/>
<evidence type="ECO:0000259" key="1">
    <source>
        <dbReference type="PROSITE" id="PS50835"/>
    </source>
</evidence>
<reference evidence="2 3" key="1">
    <citation type="journal article" date="2014" name="Nat. Commun.">
        <title>Molecular traces of alternative social organization in a termite genome.</title>
        <authorList>
            <person name="Terrapon N."/>
            <person name="Li C."/>
            <person name="Robertson H.M."/>
            <person name="Ji L."/>
            <person name="Meng X."/>
            <person name="Booth W."/>
            <person name="Chen Z."/>
            <person name="Childers C.P."/>
            <person name="Glastad K.M."/>
            <person name="Gokhale K."/>
            <person name="Gowin J."/>
            <person name="Gronenberg W."/>
            <person name="Hermansen R.A."/>
            <person name="Hu H."/>
            <person name="Hunt B.G."/>
            <person name="Huylmans A.K."/>
            <person name="Khalil S.M."/>
            <person name="Mitchell R.D."/>
            <person name="Munoz-Torres M.C."/>
            <person name="Mustard J.A."/>
            <person name="Pan H."/>
            <person name="Reese J.T."/>
            <person name="Scharf M.E."/>
            <person name="Sun F."/>
            <person name="Vogel H."/>
            <person name="Xiao J."/>
            <person name="Yang W."/>
            <person name="Yang Z."/>
            <person name="Yang Z."/>
            <person name="Zhou J."/>
            <person name="Zhu J."/>
            <person name="Brent C.S."/>
            <person name="Elsik C.G."/>
            <person name="Goodisman M.A."/>
            <person name="Liberles D.A."/>
            <person name="Roe R.M."/>
            <person name="Vargo E.L."/>
            <person name="Vilcinskas A."/>
            <person name="Wang J."/>
            <person name="Bornberg-Bauer E."/>
            <person name="Korb J."/>
            <person name="Zhang G."/>
            <person name="Liebig J."/>
        </authorList>
    </citation>
    <scope>NUCLEOTIDE SEQUENCE [LARGE SCALE GENOMIC DNA]</scope>
    <source>
        <tissue evidence="2">Whole organism</tissue>
    </source>
</reference>
<dbReference type="AlphaFoldDB" id="A0A067QY54"/>
<dbReference type="Gene3D" id="2.60.40.10">
    <property type="entry name" value="Immunoglobulins"/>
    <property type="match status" value="1"/>
</dbReference>
<dbReference type="OMA" id="CKYMPHG"/>
<dbReference type="FunFam" id="2.60.40.10:FF:000437">
    <property type="entry name" value="Beat-IIIc, isoform A"/>
    <property type="match status" value="1"/>
</dbReference>
<dbReference type="PANTHER" id="PTHR21261">
    <property type="entry name" value="BEAT PROTEIN"/>
    <property type="match status" value="1"/>
</dbReference>
<feature type="non-terminal residue" evidence="2">
    <location>
        <position position="1"/>
    </location>
</feature>
<dbReference type="PROSITE" id="PS50835">
    <property type="entry name" value="IG_LIKE"/>
    <property type="match status" value="1"/>
</dbReference>
<feature type="non-terminal residue" evidence="2">
    <location>
        <position position="159"/>
    </location>
</feature>
<sequence length="159" mass="17605">CLKNVSLLVFPPTVQKGSQASLLCQYDLEEAPLYSVKWYRGNFEFYRFSPGEKPDTKIFPYPGIHVDLSVSNESVVVLRKVGFNLSGNFSCEVTVEAPSFSTATVYQQMLVVALPESPPVIHTEHDRYEPGDTLRANCTSPPSKPAASLSFFLNNIPVS</sequence>